<protein>
    <recommendedName>
        <fullName evidence="3">Band 7 domain-containing protein</fullName>
    </recommendedName>
</protein>
<dbReference type="Pfam" id="PF01145">
    <property type="entry name" value="Band_7"/>
    <property type="match status" value="1"/>
</dbReference>
<evidence type="ECO:0000313" key="5">
    <source>
        <dbReference type="Proteomes" id="UP000046155"/>
    </source>
</evidence>
<reference evidence="5" key="1">
    <citation type="submission" date="2015-01" db="EMBL/GenBank/DDBJ databases">
        <authorList>
            <person name="Manzoor Shahid"/>
            <person name="Zubair Saima"/>
        </authorList>
    </citation>
    <scope>NUCLEOTIDE SEQUENCE [LARGE SCALE GENOMIC DNA]</scope>
    <source>
        <strain evidence="5">Sp3</strain>
    </source>
</reference>
<gene>
    <name evidence="4" type="ORF">SSCH_1050002</name>
</gene>
<accession>A0A0B7MIF1</accession>
<dbReference type="GO" id="GO:0005886">
    <property type="term" value="C:plasma membrane"/>
    <property type="evidence" value="ECO:0007669"/>
    <property type="project" value="InterPro"/>
</dbReference>
<feature type="domain" description="Band 7" evidence="3">
    <location>
        <begin position="17"/>
        <end position="174"/>
    </location>
</feature>
<dbReference type="SUPFAM" id="SSF117892">
    <property type="entry name" value="Band 7/SPFH domain"/>
    <property type="match status" value="1"/>
</dbReference>
<keyword evidence="2" id="KW-0812">Transmembrane</keyword>
<dbReference type="EMBL" id="CDRZ01000008">
    <property type="protein sequence ID" value="CEO87432.1"/>
    <property type="molecule type" value="Genomic_DNA"/>
</dbReference>
<feature type="transmembrane region" description="Helical" evidence="2">
    <location>
        <begin position="6"/>
        <end position="22"/>
    </location>
</feature>
<dbReference type="OrthoDB" id="9809197at2"/>
<comment type="similarity">
    <text evidence="1">Belongs to the band 7/mec-2 family.</text>
</comment>
<evidence type="ECO:0000256" key="2">
    <source>
        <dbReference type="SAM" id="Phobius"/>
    </source>
</evidence>
<dbReference type="FunFam" id="3.30.479.30:FF:000004">
    <property type="entry name" value="Putative membrane protease family, stomatin"/>
    <property type="match status" value="1"/>
</dbReference>
<dbReference type="InterPro" id="IPR001972">
    <property type="entry name" value="Stomatin_HflK_fam"/>
</dbReference>
<dbReference type="SMART" id="SM00244">
    <property type="entry name" value="PHB"/>
    <property type="match status" value="1"/>
</dbReference>
<evidence type="ECO:0000313" key="4">
    <source>
        <dbReference type="EMBL" id="CEO87432.1"/>
    </source>
</evidence>
<dbReference type="PRINTS" id="PR00721">
    <property type="entry name" value="STOMATIN"/>
</dbReference>
<dbReference type="Gene3D" id="3.30.479.30">
    <property type="entry name" value="Band 7 domain"/>
    <property type="match status" value="1"/>
</dbReference>
<dbReference type="CDD" id="cd08826">
    <property type="entry name" value="SPFH_eoslipins_u1"/>
    <property type="match status" value="1"/>
</dbReference>
<evidence type="ECO:0000256" key="1">
    <source>
        <dbReference type="ARBA" id="ARBA00008164"/>
    </source>
</evidence>
<dbReference type="AlphaFoldDB" id="A0A0B7MIF1"/>
<dbReference type="PANTHER" id="PTHR10264:SF19">
    <property type="entry name" value="AT06885P-RELATED"/>
    <property type="match status" value="1"/>
</dbReference>
<dbReference type="RefSeq" id="WP_044663809.1">
    <property type="nucleotide sequence ID" value="NZ_CDRZ01000008.1"/>
</dbReference>
<dbReference type="InterPro" id="IPR036013">
    <property type="entry name" value="Band_7/SPFH_dom_sf"/>
</dbReference>
<name>A0A0B7MIF1_9FIRM</name>
<proteinExistence type="inferred from homology"/>
<keyword evidence="2" id="KW-1133">Transmembrane helix</keyword>
<sequence length="254" mass="28370">MPGYFPLIILIIMLVAASIRIVQEYERGVIFRLGRCVGARGPGIIFLIPGIERMQKVDMRVITMDVPSQEVITRDNVTVKVNAVVYFRVLNPVDSVIKVYDFIKATSQLSQTTLRSVLGQSELDELLSKREAINQRLQHIIDEGTEPWGIKVGTVEVKDVELPPNMQRAMAAQAEAERERRAKLIHADGEFQASKTLAQAADVISQNPATIQLRYLQTLREIAVNQSSTVVFPLPIDLIKPFMKMAAVSSAEEE</sequence>
<dbReference type="PANTHER" id="PTHR10264">
    <property type="entry name" value="BAND 7 PROTEIN-RELATED"/>
    <property type="match status" value="1"/>
</dbReference>
<dbReference type="Gene3D" id="6.10.250.2090">
    <property type="match status" value="1"/>
</dbReference>
<dbReference type="GO" id="GO:0098552">
    <property type="term" value="C:side of membrane"/>
    <property type="evidence" value="ECO:0007669"/>
    <property type="project" value="UniProtKB-ARBA"/>
</dbReference>
<organism evidence="4 5">
    <name type="scientific">Syntrophaceticus schinkii</name>
    <dbReference type="NCBI Taxonomy" id="499207"/>
    <lineage>
        <taxon>Bacteria</taxon>
        <taxon>Bacillati</taxon>
        <taxon>Bacillota</taxon>
        <taxon>Clostridia</taxon>
        <taxon>Thermoanaerobacterales</taxon>
        <taxon>Thermoanaerobacterales Family III. Incertae Sedis</taxon>
        <taxon>Syntrophaceticus</taxon>
    </lineage>
</organism>
<keyword evidence="5" id="KW-1185">Reference proteome</keyword>
<evidence type="ECO:0000259" key="3">
    <source>
        <dbReference type="SMART" id="SM00244"/>
    </source>
</evidence>
<dbReference type="InterPro" id="IPR043202">
    <property type="entry name" value="Band-7_stomatin-like"/>
</dbReference>
<keyword evidence="2" id="KW-0472">Membrane</keyword>
<dbReference type="InterPro" id="IPR001107">
    <property type="entry name" value="Band_7"/>
</dbReference>
<dbReference type="Proteomes" id="UP000046155">
    <property type="component" value="Unassembled WGS sequence"/>
</dbReference>